<evidence type="ECO:0000313" key="1">
    <source>
        <dbReference type="EMBL" id="MBA0087445.1"/>
    </source>
</evidence>
<keyword evidence="2" id="KW-1185">Reference proteome</keyword>
<sequence length="95" mass="10730">MTERQSPSSRLTRATIAVLREHRPQSPFLPNVQAAEMFDAAHSFGELKVLPRSDGGYVVVDTRRPMGGRTLSWHPTISEADEAMRRWAEREGIEP</sequence>
<dbReference type="EMBL" id="JACDQQ010002007">
    <property type="protein sequence ID" value="MBA0087445.1"/>
    <property type="molecule type" value="Genomic_DNA"/>
</dbReference>
<comment type="caution">
    <text evidence="1">The sequence shown here is derived from an EMBL/GenBank/DDBJ whole genome shotgun (WGS) entry which is preliminary data.</text>
</comment>
<protein>
    <submittedName>
        <fullName evidence="1">Uncharacterized protein</fullName>
    </submittedName>
</protein>
<proteinExistence type="predicted"/>
<organism evidence="1 2">
    <name type="scientific">Candidatus Acidiferrum panamense</name>
    <dbReference type="NCBI Taxonomy" id="2741543"/>
    <lineage>
        <taxon>Bacteria</taxon>
        <taxon>Pseudomonadati</taxon>
        <taxon>Acidobacteriota</taxon>
        <taxon>Terriglobia</taxon>
        <taxon>Candidatus Acidiferrales</taxon>
        <taxon>Candidatus Acidiferrum</taxon>
    </lineage>
</organism>
<evidence type="ECO:0000313" key="2">
    <source>
        <dbReference type="Proteomes" id="UP000567293"/>
    </source>
</evidence>
<dbReference type="Proteomes" id="UP000567293">
    <property type="component" value="Unassembled WGS sequence"/>
</dbReference>
<accession>A0A7V8NUE5</accession>
<name>A0A7V8NUE5_9BACT</name>
<dbReference type="AlphaFoldDB" id="A0A7V8NUE5"/>
<reference evidence="1" key="1">
    <citation type="submission" date="2020-06" db="EMBL/GenBank/DDBJ databases">
        <title>Legume-microbial interactions unlock mineral nutrients during tropical forest succession.</title>
        <authorList>
            <person name="Epihov D.Z."/>
        </authorList>
    </citation>
    <scope>NUCLEOTIDE SEQUENCE [LARGE SCALE GENOMIC DNA]</scope>
    <source>
        <strain evidence="1">Pan2503</strain>
    </source>
</reference>
<gene>
    <name evidence="1" type="ORF">HRJ53_20870</name>
</gene>